<feature type="transmembrane region" description="Helical" evidence="13">
    <location>
        <begin position="427"/>
        <end position="450"/>
    </location>
</feature>
<keyword evidence="5 12" id="KW-0812">Transmembrane</keyword>
<evidence type="ECO:0000256" key="11">
    <source>
        <dbReference type="ARBA" id="ARBA00023303"/>
    </source>
</evidence>
<evidence type="ECO:0000256" key="2">
    <source>
        <dbReference type="ARBA" id="ARBA00007193"/>
    </source>
</evidence>
<dbReference type="AlphaFoldDB" id="A0A1I8Q2L4"/>
<sequence length="492" mass="57155">MHFKEFANKAFGNSSIHGFPYLVKRNLHWTEKLFWSLVIILASVSSILICWNQWKRFRDNPTVYSVELLSKSTDFPIVGMTLCSDFRDSEVFAEIIAENWKVNEEQNNTAFLYYSTFLDVLNVLRITSLSNLRPYENDTKLNSLNFLEMLRNMRQKVIYAKESKSIHKREAVQNDKVSVVDPKQPTGGDKVVVQEHLAVAITEFGLCRTTSQLSKYTNPFGELEHLDVDPRNYCGGTFNCKLKVFPNEGNTSTIYIHLHNVEDVVTPFDKDSIFQTSPQYKLFTIDLLLTLIVSEKEVRNLPIAYRKCRYENENNLKYVEMYRPSLCRIECRINVAFQKCGCKPFFYAMAPHMRICDIRGMLCLGKANWPEVAKCNCPKLCEDVTFNLLKRELQSNDFVQFQSTINIDIVTPHLAMKRRVVFSSDQLIMSFGGAIGLFLGASFISLYGMVFDLSEYIFSNCWSWLRRKRAAQNNKRRQRRPYGRVIMNLNRN</sequence>
<keyword evidence="8 12" id="KW-0406">Ion transport</keyword>
<reference evidence="14" key="1">
    <citation type="submission" date="2020-05" db="UniProtKB">
        <authorList>
            <consortium name="EnsemblMetazoa"/>
        </authorList>
    </citation>
    <scope>IDENTIFICATION</scope>
    <source>
        <strain evidence="14">USDA</strain>
    </source>
</reference>
<keyword evidence="3 12" id="KW-0813">Transport</keyword>
<evidence type="ECO:0000256" key="4">
    <source>
        <dbReference type="ARBA" id="ARBA00022461"/>
    </source>
</evidence>
<dbReference type="InterPro" id="IPR001873">
    <property type="entry name" value="ENaC"/>
</dbReference>
<evidence type="ECO:0000256" key="9">
    <source>
        <dbReference type="ARBA" id="ARBA00023136"/>
    </source>
</evidence>
<evidence type="ECO:0000256" key="6">
    <source>
        <dbReference type="ARBA" id="ARBA00022989"/>
    </source>
</evidence>
<dbReference type="GO" id="GO:0005886">
    <property type="term" value="C:plasma membrane"/>
    <property type="evidence" value="ECO:0007669"/>
    <property type="project" value="TreeGrafter"/>
</dbReference>
<evidence type="ECO:0000313" key="15">
    <source>
        <dbReference type="Proteomes" id="UP000095300"/>
    </source>
</evidence>
<gene>
    <name evidence="14" type="primary">106080787</name>
</gene>
<dbReference type="PANTHER" id="PTHR11690:SF240">
    <property type="entry name" value="PICKPOCKET 25-RELATED"/>
    <property type="match status" value="1"/>
</dbReference>
<evidence type="ECO:0000256" key="5">
    <source>
        <dbReference type="ARBA" id="ARBA00022692"/>
    </source>
</evidence>
<dbReference type="PANTHER" id="PTHR11690">
    <property type="entry name" value="AMILORIDE-SENSITIVE SODIUM CHANNEL-RELATED"/>
    <property type="match status" value="1"/>
</dbReference>
<evidence type="ECO:0000256" key="12">
    <source>
        <dbReference type="RuleBase" id="RU000679"/>
    </source>
</evidence>
<comment type="subcellular location">
    <subcellularLocation>
        <location evidence="1">Membrane</location>
        <topology evidence="1">Multi-pass membrane protein</topology>
    </subcellularLocation>
</comment>
<dbReference type="GO" id="GO:0015280">
    <property type="term" value="F:ligand-gated sodium channel activity"/>
    <property type="evidence" value="ECO:0007669"/>
    <property type="project" value="TreeGrafter"/>
</dbReference>
<evidence type="ECO:0000256" key="1">
    <source>
        <dbReference type="ARBA" id="ARBA00004141"/>
    </source>
</evidence>
<dbReference type="VEuPathDB" id="VectorBase:SCAU013284"/>
<evidence type="ECO:0000256" key="3">
    <source>
        <dbReference type="ARBA" id="ARBA00022448"/>
    </source>
</evidence>
<name>A0A1I8Q2L4_STOCA</name>
<proteinExistence type="inferred from homology"/>
<dbReference type="Proteomes" id="UP000095300">
    <property type="component" value="Unassembled WGS sequence"/>
</dbReference>
<dbReference type="EnsemblMetazoa" id="SCAU013284-RA">
    <property type="protein sequence ID" value="SCAU013284-PA"/>
    <property type="gene ID" value="SCAU013284"/>
</dbReference>
<keyword evidence="7" id="KW-0915">Sodium</keyword>
<evidence type="ECO:0000256" key="10">
    <source>
        <dbReference type="ARBA" id="ARBA00023201"/>
    </source>
</evidence>
<evidence type="ECO:0000256" key="13">
    <source>
        <dbReference type="SAM" id="Phobius"/>
    </source>
</evidence>
<accession>A0A1I8Q2L4</accession>
<feature type="transmembrane region" description="Helical" evidence="13">
    <location>
        <begin position="33"/>
        <end position="51"/>
    </location>
</feature>
<keyword evidence="10 12" id="KW-0739">Sodium transport</keyword>
<protein>
    <recommendedName>
        <fullName evidence="16">Sodium channel protein Nach</fullName>
    </recommendedName>
</protein>
<keyword evidence="4 12" id="KW-0894">Sodium channel</keyword>
<comment type="similarity">
    <text evidence="2 12">Belongs to the amiloride-sensitive sodium channel (TC 1.A.6) family.</text>
</comment>
<evidence type="ECO:0008006" key="16">
    <source>
        <dbReference type="Google" id="ProtNLM"/>
    </source>
</evidence>
<dbReference type="Gene3D" id="1.10.287.820">
    <property type="entry name" value="Acid-sensing ion channel domain"/>
    <property type="match status" value="1"/>
</dbReference>
<keyword evidence="9 13" id="KW-0472">Membrane</keyword>
<organism evidence="14 15">
    <name type="scientific">Stomoxys calcitrans</name>
    <name type="common">Stable fly</name>
    <name type="synonym">Conops calcitrans</name>
    <dbReference type="NCBI Taxonomy" id="35570"/>
    <lineage>
        <taxon>Eukaryota</taxon>
        <taxon>Metazoa</taxon>
        <taxon>Ecdysozoa</taxon>
        <taxon>Arthropoda</taxon>
        <taxon>Hexapoda</taxon>
        <taxon>Insecta</taxon>
        <taxon>Pterygota</taxon>
        <taxon>Neoptera</taxon>
        <taxon>Endopterygota</taxon>
        <taxon>Diptera</taxon>
        <taxon>Brachycera</taxon>
        <taxon>Muscomorpha</taxon>
        <taxon>Muscoidea</taxon>
        <taxon>Muscidae</taxon>
        <taxon>Stomoxys</taxon>
    </lineage>
</organism>
<keyword evidence="6 13" id="KW-1133">Transmembrane helix</keyword>
<dbReference type="Pfam" id="PF00858">
    <property type="entry name" value="ASC"/>
    <property type="match status" value="1"/>
</dbReference>
<evidence type="ECO:0000313" key="14">
    <source>
        <dbReference type="EnsemblMetazoa" id="SCAU013284-PA"/>
    </source>
</evidence>
<keyword evidence="15" id="KW-1185">Reference proteome</keyword>
<evidence type="ECO:0000256" key="7">
    <source>
        <dbReference type="ARBA" id="ARBA00023053"/>
    </source>
</evidence>
<evidence type="ECO:0000256" key="8">
    <source>
        <dbReference type="ARBA" id="ARBA00023065"/>
    </source>
</evidence>
<keyword evidence="11 12" id="KW-0407">Ion channel</keyword>